<dbReference type="Pfam" id="PF00651">
    <property type="entry name" value="BTB"/>
    <property type="match status" value="1"/>
</dbReference>
<dbReference type="InParanoid" id="A0A165QEU5"/>
<evidence type="ECO:0000259" key="2">
    <source>
        <dbReference type="PROSITE" id="PS50097"/>
    </source>
</evidence>
<dbReference type="STRING" id="1314781.A0A165QEU5"/>
<name>A0A165QEU5_EXIGL</name>
<dbReference type="CDD" id="cd18186">
    <property type="entry name" value="BTB_POZ_ZBTB_KLHL-like"/>
    <property type="match status" value="1"/>
</dbReference>
<dbReference type="InterPro" id="IPR000210">
    <property type="entry name" value="BTB/POZ_dom"/>
</dbReference>
<dbReference type="InterPro" id="IPR011333">
    <property type="entry name" value="SKP1/BTB/POZ_sf"/>
</dbReference>
<dbReference type="Proteomes" id="UP000077266">
    <property type="component" value="Unassembled WGS sequence"/>
</dbReference>
<organism evidence="3 4">
    <name type="scientific">Exidia glandulosa HHB12029</name>
    <dbReference type="NCBI Taxonomy" id="1314781"/>
    <lineage>
        <taxon>Eukaryota</taxon>
        <taxon>Fungi</taxon>
        <taxon>Dikarya</taxon>
        <taxon>Basidiomycota</taxon>
        <taxon>Agaricomycotina</taxon>
        <taxon>Agaricomycetes</taxon>
        <taxon>Auriculariales</taxon>
        <taxon>Exidiaceae</taxon>
        <taxon>Exidia</taxon>
    </lineage>
</organism>
<gene>
    <name evidence="3" type="ORF">EXIGLDRAFT_758853</name>
</gene>
<evidence type="ECO:0000313" key="3">
    <source>
        <dbReference type="EMBL" id="KZW03504.1"/>
    </source>
</evidence>
<proteinExistence type="predicted"/>
<evidence type="ECO:0000313" key="4">
    <source>
        <dbReference type="Proteomes" id="UP000077266"/>
    </source>
</evidence>
<dbReference type="SUPFAM" id="SSF54695">
    <property type="entry name" value="POZ domain"/>
    <property type="match status" value="1"/>
</dbReference>
<dbReference type="PROSITE" id="PS50097">
    <property type="entry name" value="BTB"/>
    <property type="match status" value="1"/>
</dbReference>
<reference evidence="3 4" key="1">
    <citation type="journal article" date="2016" name="Mol. Biol. Evol.">
        <title>Comparative Genomics of Early-Diverging Mushroom-Forming Fungi Provides Insights into the Origins of Lignocellulose Decay Capabilities.</title>
        <authorList>
            <person name="Nagy L.G."/>
            <person name="Riley R."/>
            <person name="Tritt A."/>
            <person name="Adam C."/>
            <person name="Daum C."/>
            <person name="Floudas D."/>
            <person name="Sun H."/>
            <person name="Yadav J.S."/>
            <person name="Pangilinan J."/>
            <person name="Larsson K.H."/>
            <person name="Matsuura K."/>
            <person name="Barry K."/>
            <person name="Labutti K."/>
            <person name="Kuo R."/>
            <person name="Ohm R.A."/>
            <person name="Bhattacharya S.S."/>
            <person name="Shirouzu T."/>
            <person name="Yoshinaga Y."/>
            <person name="Martin F.M."/>
            <person name="Grigoriev I.V."/>
            <person name="Hibbett D.S."/>
        </authorList>
    </citation>
    <scope>NUCLEOTIDE SEQUENCE [LARGE SCALE GENOMIC DNA]</scope>
    <source>
        <strain evidence="3 4">HHB12029</strain>
    </source>
</reference>
<dbReference type="Gene3D" id="3.30.710.10">
    <property type="entry name" value="Potassium Channel Kv1.1, Chain A"/>
    <property type="match status" value="1"/>
</dbReference>
<accession>A0A165QEU5</accession>
<evidence type="ECO:0000256" key="1">
    <source>
        <dbReference type="SAM" id="MobiDB-lite"/>
    </source>
</evidence>
<protein>
    <recommendedName>
        <fullName evidence="2">BTB domain-containing protein</fullName>
    </recommendedName>
</protein>
<sequence>MPQMEDESILGAPPQPAPPLAGASPTIHASFNHTDSDVTLASADGTRFHVHLANLAAFSLKFREMIDIGQKDPNVEIIQLSESTETLAILLAMCYPAEDPPVDFSTLEPAVVLGCYEAAVKYQMWVAGLALRSFVEPIVSVDPFQLARLAHKLCESVLLNKAAQATLEVDILANAALYSAKSGPLWSHLLEYHYRHKREVVDALFAEREPQVA</sequence>
<feature type="region of interest" description="Disordered" evidence="1">
    <location>
        <begin position="1"/>
        <end position="24"/>
    </location>
</feature>
<dbReference type="OrthoDB" id="3184970at2759"/>
<keyword evidence="4" id="KW-1185">Reference proteome</keyword>
<dbReference type="EMBL" id="KV425883">
    <property type="protein sequence ID" value="KZW03504.1"/>
    <property type="molecule type" value="Genomic_DNA"/>
</dbReference>
<feature type="domain" description="BTB" evidence="2">
    <location>
        <begin position="36"/>
        <end position="98"/>
    </location>
</feature>
<dbReference type="AlphaFoldDB" id="A0A165QEU5"/>